<feature type="transmembrane region" description="Helical" evidence="2">
    <location>
        <begin position="465"/>
        <end position="482"/>
    </location>
</feature>
<evidence type="ECO:0000256" key="2">
    <source>
        <dbReference type="SAM" id="Phobius"/>
    </source>
</evidence>
<feature type="region of interest" description="Disordered" evidence="1">
    <location>
        <begin position="269"/>
        <end position="382"/>
    </location>
</feature>
<sequence length="521" mass="57121">MSTPNPNPQGEWRSGIPQPRQNPSTTAAAGEETTQPKVVVTGPSDEGNNTGRGADPPARRSSTTAADIDLSFITPNPTAGVFLRPDMDKSDYKPFAKTGTVPAEGETLNDLRARDQIARAQGLLGRPLTDDEKKAILAHYRSSHPVRPQPLNLHLNPSSNPNPRRRPSATAADMDLSYIIPNPTAPFFSCPDMDDPSYSPFAATGTVPKEGETINDLRARDQMARTEAQLGRPLKDGEKATIIAYYKNLDQQRPTPDEVARNIPESVNNLAGTSSSLQQQQQQQQQEEKEKEEEQRTPPPPPNPINDLTLHPSRLAQARARAGDLARGGRTRGGAATVSSASTEDIGRGSGPAGQQQRGQGRQGQRQQQQQGRRRRFSSSSSNFERLVHGGQVMADSIAELFHRVRVLEEEVWELRNRGWGWGGPQLLGGWVAWLVVLVFGVILLWSFMEALFRSWVMGQGYEGWVNGGFNGLGTVMVFGGWTTLWSYTVSVVVLGYLGIEGFVSVTVRWGRRKSRGLDES</sequence>
<keyword evidence="2" id="KW-0812">Transmembrane</keyword>
<keyword evidence="2" id="KW-0472">Membrane</keyword>
<proteinExistence type="predicted"/>
<feature type="compositionally biased region" description="Low complexity" evidence="1">
    <location>
        <begin position="353"/>
        <end position="371"/>
    </location>
</feature>
<reference evidence="3 4" key="1">
    <citation type="journal article" date="2024" name="Commun. Biol.">
        <title>Comparative genomic analysis of thermophilic fungi reveals convergent evolutionary adaptations and gene losses.</title>
        <authorList>
            <person name="Steindorff A.S."/>
            <person name="Aguilar-Pontes M.V."/>
            <person name="Robinson A.J."/>
            <person name="Andreopoulos B."/>
            <person name="LaButti K."/>
            <person name="Kuo A."/>
            <person name="Mondo S."/>
            <person name="Riley R."/>
            <person name="Otillar R."/>
            <person name="Haridas S."/>
            <person name="Lipzen A."/>
            <person name="Grimwood J."/>
            <person name="Schmutz J."/>
            <person name="Clum A."/>
            <person name="Reid I.D."/>
            <person name="Moisan M.C."/>
            <person name="Butler G."/>
            <person name="Nguyen T.T.M."/>
            <person name="Dewar K."/>
            <person name="Conant G."/>
            <person name="Drula E."/>
            <person name="Henrissat B."/>
            <person name="Hansel C."/>
            <person name="Singer S."/>
            <person name="Hutchinson M.I."/>
            <person name="de Vries R.P."/>
            <person name="Natvig D.O."/>
            <person name="Powell A.J."/>
            <person name="Tsang A."/>
            <person name="Grigoriev I.V."/>
        </authorList>
    </citation>
    <scope>NUCLEOTIDE SEQUENCE [LARGE SCALE GENOMIC DNA]</scope>
    <source>
        <strain evidence="3 4">CBS 620.91</strain>
    </source>
</reference>
<feature type="compositionally biased region" description="Basic and acidic residues" evidence="1">
    <location>
        <begin position="286"/>
        <end position="296"/>
    </location>
</feature>
<evidence type="ECO:0000313" key="3">
    <source>
        <dbReference type="EMBL" id="KAL1842227.1"/>
    </source>
</evidence>
<keyword evidence="4" id="KW-1185">Reference proteome</keyword>
<feature type="transmembrane region" description="Helical" evidence="2">
    <location>
        <begin position="431"/>
        <end position="453"/>
    </location>
</feature>
<accession>A0ABR3VKG5</accession>
<dbReference type="EMBL" id="JAZGSY010000050">
    <property type="protein sequence ID" value="KAL1842227.1"/>
    <property type="molecule type" value="Genomic_DNA"/>
</dbReference>
<gene>
    <name evidence="3" type="ORF">VTJ49DRAFT_5839</name>
</gene>
<evidence type="ECO:0000256" key="1">
    <source>
        <dbReference type="SAM" id="MobiDB-lite"/>
    </source>
</evidence>
<comment type="caution">
    <text evidence="3">The sequence shown here is derived from an EMBL/GenBank/DDBJ whole genome shotgun (WGS) entry which is preliminary data.</text>
</comment>
<organism evidence="3 4">
    <name type="scientific">Humicola insolens</name>
    <name type="common">Soft-rot fungus</name>
    <dbReference type="NCBI Taxonomy" id="85995"/>
    <lineage>
        <taxon>Eukaryota</taxon>
        <taxon>Fungi</taxon>
        <taxon>Dikarya</taxon>
        <taxon>Ascomycota</taxon>
        <taxon>Pezizomycotina</taxon>
        <taxon>Sordariomycetes</taxon>
        <taxon>Sordariomycetidae</taxon>
        <taxon>Sordariales</taxon>
        <taxon>Chaetomiaceae</taxon>
        <taxon>Mycothermus</taxon>
    </lineage>
</organism>
<feature type="region of interest" description="Disordered" evidence="1">
    <location>
        <begin position="145"/>
        <end position="169"/>
    </location>
</feature>
<name>A0ABR3VKG5_HUMIN</name>
<keyword evidence="2" id="KW-1133">Transmembrane helix</keyword>
<feature type="region of interest" description="Disordered" evidence="1">
    <location>
        <begin position="1"/>
        <end position="77"/>
    </location>
</feature>
<feature type="compositionally biased region" description="Polar residues" evidence="1">
    <location>
        <begin position="19"/>
        <end position="36"/>
    </location>
</feature>
<dbReference type="Proteomes" id="UP001583172">
    <property type="component" value="Unassembled WGS sequence"/>
</dbReference>
<feature type="transmembrane region" description="Helical" evidence="2">
    <location>
        <begin position="488"/>
        <end position="508"/>
    </location>
</feature>
<feature type="compositionally biased region" description="Low complexity" evidence="1">
    <location>
        <begin position="314"/>
        <end position="325"/>
    </location>
</feature>
<protein>
    <submittedName>
        <fullName evidence="3">Uncharacterized protein</fullName>
    </submittedName>
</protein>
<evidence type="ECO:0000313" key="4">
    <source>
        <dbReference type="Proteomes" id="UP001583172"/>
    </source>
</evidence>
<feature type="compositionally biased region" description="Low complexity" evidence="1">
    <location>
        <begin position="150"/>
        <end position="162"/>
    </location>
</feature>